<evidence type="ECO:0000313" key="1">
    <source>
        <dbReference type="EMBL" id="HIX82767.1"/>
    </source>
</evidence>
<dbReference type="Proteomes" id="UP000886724">
    <property type="component" value="Unassembled WGS sequence"/>
</dbReference>
<dbReference type="EMBL" id="DXET01000285">
    <property type="protein sequence ID" value="HIX82767.1"/>
    <property type="molecule type" value="Genomic_DNA"/>
</dbReference>
<evidence type="ECO:0000313" key="2">
    <source>
        <dbReference type="Proteomes" id="UP000886724"/>
    </source>
</evidence>
<protein>
    <submittedName>
        <fullName evidence="1">Uncharacterized protein</fullName>
    </submittedName>
</protein>
<gene>
    <name evidence="1" type="ORF">H9980_12490</name>
</gene>
<dbReference type="AlphaFoldDB" id="A0A9D2BP90"/>
<reference evidence="1" key="2">
    <citation type="submission" date="2021-04" db="EMBL/GenBank/DDBJ databases">
        <authorList>
            <person name="Gilroy R."/>
        </authorList>
    </citation>
    <scope>NUCLEOTIDE SEQUENCE</scope>
    <source>
        <strain evidence="1">ChiGjej1B1-14440</strain>
    </source>
</reference>
<sequence length="750" mass="88419">MQLLYANDGINYRTISKSFNLSTGVEKELLGSYLKYDFVTNQNNYSSIENEPEAISYAVSNLNNELPKNCVIVCKAGHMSKMASPSYYFHAVIEELNDDFFKEDFFRIFNYHFVKDSDINVFNDRNIDQFVFSKDNSHQVCLSDEQLITILSLFMYNEKNNHKTKIIVDARGDQYNRRSREILASIYHFLPYELRRRYGFLSYAKENEAGSGKVSFVLYAADEIKTINDTYIDLHNIDLDSLAAKIDKQYLNYARYLVSELDDTKRKAHFEKLSTISKNGRLKISECLTYYTNLNKWLNGTQEKLLPEWVNYVEQNSFRKGPLFEMMIEIINDKVDNDYYNQYLINNNLELYQDNLTSLSLQSAKVIRFADYFDHLKIDESKFILWYFKQFSNHLVNPIDLNNPRLLIEYKNNVDNEIIRLQKVDIGSNQLPHLIALIIERLNTIASEVNQKLDEYAIVEADQIGKEIANLRYVSLDEFSTKIVVIKNNMFFEENQDIFSAGIIEWLQNYLTNKLTEKQLNKLEQFVTGLKNDINDRSYTYFVNEINRRLISIIERRKTLTFTLTNRSTVLDNCLILKRNLDEEIIKIDDRVNVAFGYQTINMSVYELKQLLKFILVPFAIKNNFAVYLEYLFANNMLTVEHFEPLIQCIDEENEYIIKKIVDYYFKARDSIEISGLYVYNILSMYKPHLLKRLVDYYENDQRYEVVAFVEMVKRGNKRQAKAFNNAGFDDYSDDDKPKAKKKGFNIFKK</sequence>
<accession>A0A9D2BP90</accession>
<organism evidence="1 2">
    <name type="scientific">Candidatus Erysipelatoclostridium merdavium</name>
    <dbReference type="NCBI Taxonomy" id="2838566"/>
    <lineage>
        <taxon>Bacteria</taxon>
        <taxon>Bacillati</taxon>
        <taxon>Bacillota</taxon>
        <taxon>Erysipelotrichia</taxon>
        <taxon>Erysipelotrichales</taxon>
        <taxon>Erysipelotrichales incertae sedis</taxon>
    </lineage>
</organism>
<name>A0A9D2BP90_9FIRM</name>
<proteinExistence type="predicted"/>
<reference evidence="1" key="1">
    <citation type="journal article" date="2021" name="PeerJ">
        <title>Extensive microbial diversity within the chicken gut microbiome revealed by metagenomics and culture.</title>
        <authorList>
            <person name="Gilroy R."/>
            <person name="Ravi A."/>
            <person name="Getino M."/>
            <person name="Pursley I."/>
            <person name="Horton D.L."/>
            <person name="Alikhan N.F."/>
            <person name="Baker D."/>
            <person name="Gharbi K."/>
            <person name="Hall N."/>
            <person name="Watson M."/>
            <person name="Adriaenssens E.M."/>
            <person name="Foster-Nyarko E."/>
            <person name="Jarju S."/>
            <person name="Secka A."/>
            <person name="Antonio M."/>
            <person name="Oren A."/>
            <person name="Chaudhuri R.R."/>
            <person name="La Ragione R."/>
            <person name="Hildebrand F."/>
            <person name="Pallen M.J."/>
        </authorList>
    </citation>
    <scope>NUCLEOTIDE SEQUENCE</scope>
    <source>
        <strain evidence="1">ChiGjej1B1-14440</strain>
    </source>
</reference>
<comment type="caution">
    <text evidence="1">The sequence shown here is derived from an EMBL/GenBank/DDBJ whole genome shotgun (WGS) entry which is preliminary data.</text>
</comment>